<dbReference type="EMBL" id="CACTIH010007386">
    <property type="protein sequence ID" value="CAA3011953.1"/>
    <property type="molecule type" value="Genomic_DNA"/>
</dbReference>
<gene>
    <name evidence="2" type="ORF">OLEA9_A002266</name>
</gene>
<protein>
    <submittedName>
        <fullName evidence="2">Uncharacterized protein</fullName>
    </submittedName>
</protein>
<evidence type="ECO:0000313" key="3">
    <source>
        <dbReference type="Proteomes" id="UP000594638"/>
    </source>
</evidence>
<reference evidence="2 3" key="1">
    <citation type="submission" date="2019-12" db="EMBL/GenBank/DDBJ databases">
        <authorList>
            <person name="Alioto T."/>
            <person name="Alioto T."/>
            <person name="Gomez Garrido J."/>
        </authorList>
    </citation>
    <scope>NUCLEOTIDE SEQUENCE [LARGE SCALE GENOMIC DNA]</scope>
</reference>
<organism evidence="2 3">
    <name type="scientific">Olea europaea subsp. europaea</name>
    <dbReference type="NCBI Taxonomy" id="158383"/>
    <lineage>
        <taxon>Eukaryota</taxon>
        <taxon>Viridiplantae</taxon>
        <taxon>Streptophyta</taxon>
        <taxon>Embryophyta</taxon>
        <taxon>Tracheophyta</taxon>
        <taxon>Spermatophyta</taxon>
        <taxon>Magnoliopsida</taxon>
        <taxon>eudicotyledons</taxon>
        <taxon>Gunneridae</taxon>
        <taxon>Pentapetalae</taxon>
        <taxon>asterids</taxon>
        <taxon>lamiids</taxon>
        <taxon>Lamiales</taxon>
        <taxon>Oleaceae</taxon>
        <taxon>Oleeae</taxon>
        <taxon>Olea</taxon>
    </lineage>
</organism>
<proteinExistence type="predicted"/>
<dbReference type="Gramene" id="OE9A002266T1">
    <property type="protein sequence ID" value="OE9A002266C1"/>
    <property type="gene ID" value="OE9A002266"/>
</dbReference>
<keyword evidence="3" id="KW-1185">Reference proteome</keyword>
<sequence>MRSKKIEICALMPTEAEMAMPYMGGMQHNKTIQPELSRGSRRKESRKGKSVDPSHMSEESVPLVMDTGVRKAHITDDDDDFVDPS</sequence>
<comment type="caution">
    <text evidence="2">The sequence shown here is derived from an EMBL/GenBank/DDBJ whole genome shotgun (WGS) entry which is preliminary data.</text>
</comment>
<dbReference type="AlphaFoldDB" id="A0A8S0U3L0"/>
<accession>A0A8S0U3L0</accession>
<feature type="region of interest" description="Disordered" evidence="1">
    <location>
        <begin position="26"/>
        <end position="85"/>
    </location>
</feature>
<feature type="compositionally biased region" description="Acidic residues" evidence="1">
    <location>
        <begin position="76"/>
        <end position="85"/>
    </location>
</feature>
<evidence type="ECO:0000313" key="2">
    <source>
        <dbReference type="EMBL" id="CAA3011953.1"/>
    </source>
</evidence>
<name>A0A8S0U3L0_OLEEU</name>
<dbReference type="Proteomes" id="UP000594638">
    <property type="component" value="Unassembled WGS sequence"/>
</dbReference>
<feature type="compositionally biased region" description="Basic and acidic residues" evidence="1">
    <location>
        <begin position="47"/>
        <end position="58"/>
    </location>
</feature>
<evidence type="ECO:0000256" key="1">
    <source>
        <dbReference type="SAM" id="MobiDB-lite"/>
    </source>
</evidence>